<evidence type="ECO:0000313" key="3">
    <source>
        <dbReference type="Proteomes" id="UP000629098"/>
    </source>
</evidence>
<sequence>MNIIQGKKFTRVLTVVAIAIIAITTFAFSLPAYAQNSLCRATKVDTPIFQVASTTSNAIRIIPKDARVTLAYIPAPGSQFAELQSPSGFIQTAVLKQCGTPGDGGGGNPWDKPTIGTDCRQVVRPQNGVNIRRLPITNAEIVTKVFPGDRVFITLTTGDAVKTYRGENYIWVEVDLRQTLGNQFTGTGWMFNTDLVNSPNTSNLAYCN</sequence>
<dbReference type="RefSeq" id="WP_190826602.1">
    <property type="nucleotide sequence ID" value="NZ_CAWPPI010000036.1"/>
</dbReference>
<protein>
    <recommendedName>
        <fullName evidence="4">SH3b domain-containing protein</fullName>
    </recommendedName>
</protein>
<keyword evidence="1" id="KW-0472">Membrane</keyword>
<proteinExistence type="predicted"/>
<evidence type="ECO:0000256" key="1">
    <source>
        <dbReference type="SAM" id="Phobius"/>
    </source>
</evidence>
<keyword evidence="1" id="KW-0812">Transmembrane</keyword>
<dbReference type="EMBL" id="JACXAE010000036">
    <property type="protein sequence ID" value="MBD2772263.1"/>
    <property type="molecule type" value="Genomic_DNA"/>
</dbReference>
<gene>
    <name evidence="2" type="ORF">ICL16_09275</name>
</gene>
<dbReference type="Proteomes" id="UP000629098">
    <property type="component" value="Unassembled WGS sequence"/>
</dbReference>
<feature type="transmembrane region" description="Helical" evidence="1">
    <location>
        <begin position="12"/>
        <end position="34"/>
    </location>
</feature>
<comment type="caution">
    <text evidence="2">The sequence shown here is derived from an EMBL/GenBank/DDBJ whole genome shotgun (WGS) entry which is preliminary data.</text>
</comment>
<dbReference type="Gene3D" id="2.30.30.40">
    <property type="entry name" value="SH3 Domains"/>
    <property type="match status" value="1"/>
</dbReference>
<reference evidence="2" key="1">
    <citation type="submission" date="2020-09" db="EMBL/GenBank/DDBJ databases">
        <title>Iningainema tapete sp. nov. (Scytonemataceae, Cyanobacteria) from greenhouses in central Florida (USA) produces two types of nodularin with biosynthetic potential for microcystin-LR and anabaenopeptins.</title>
        <authorList>
            <person name="Berthold D.E."/>
            <person name="Lefler F.W."/>
            <person name="Huang I.-S."/>
            <person name="Abdulla H."/>
            <person name="Zimba P.V."/>
            <person name="Laughinghouse H.D. IV."/>
        </authorList>
    </citation>
    <scope>NUCLEOTIDE SEQUENCE</scope>
    <source>
        <strain evidence="2">BLCCT55</strain>
    </source>
</reference>
<keyword evidence="3" id="KW-1185">Reference proteome</keyword>
<accession>A0A8J7BX54</accession>
<dbReference type="AlphaFoldDB" id="A0A8J7BX54"/>
<name>A0A8J7BX54_9CYAN</name>
<organism evidence="2 3">
    <name type="scientific">Iningainema tapete BLCC-T55</name>
    <dbReference type="NCBI Taxonomy" id="2748662"/>
    <lineage>
        <taxon>Bacteria</taxon>
        <taxon>Bacillati</taxon>
        <taxon>Cyanobacteriota</taxon>
        <taxon>Cyanophyceae</taxon>
        <taxon>Nostocales</taxon>
        <taxon>Scytonemataceae</taxon>
        <taxon>Iningainema tapete</taxon>
    </lineage>
</organism>
<evidence type="ECO:0000313" key="2">
    <source>
        <dbReference type="EMBL" id="MBD2772263.1"/>
    </source>
</evidence>
<evidence type="ECO:0008006" key="4">
    <source>
        <dbReference type="Google" id="ProtNLM"/>
    </source>
</evidence>
<keyword evidence="1" id="KW-1133">Transmembrane helix</keyword>